<feature type="transmembrane region" description="Helical" evidence="1">
    <location>
        <begin position="933"/>
        <end position="952"/>
    </location>
</feature>
<dbReference type="AlphaFoldDB" id="A0A6G5QLR0"/>
<protein>
    <submittedName>
        <fullName evidence="2">RND family efflux transporter, membrane subunit</fullName>
    </submittedName>
</protein>
<dbReference type="GO" id="GO:0005886">
    <property type="term" value="C:plasma membrane"/>
    <property type="evidence" value="ECO:0007669"/>
    <property type="project" value="TreeGrafter"/>
</dbReference>
<dbReference type="InterPro" id="IPR027463">
    <property type="entry name" value="AcrB_DN_DC_subdom"/>
</dbReference>
<feature type="transmembrane region" description="Helical" evidence="1">
    <location>
        <begin position="375"/>
        <end position="398"/>
    </location>
</feature>
<feature type="transmembrane region" description="Helical" evidence="1">
    <location>
        <begin position="861"/>
        <end position="881"/>
    </location>
</feature>
<dbReference type="Gene3D" id="3.30.70.1320">
    <property type="entry name" value="Multidrug efflux transporter AcrB pore domain like"/>
    <property type="match status" value="1"/>
</dbReference>
<feature type="transmembrane region" description="Helical" evidence="1">
    <location>
        <begin position="833"/>
        <end position="854"/>
    </location>
</feature>
<feature type="transmembrane region" description="Helical" evidence="1">
    <location>
        <begin position="459"/>
        <end position="478"/>
    </location>
</feature>
<reference evidence="2 3" key="1">
    <citation type="submission" date="2016-07" db="EMBL/GenBank/DDBJ databases">
        <title>Comparative genomics of the Campylobacter concisus group.</title>
        <authorList>
            <person name="Miller W.G."/>
            <person name="Yee E."/>
            <person name="Chapman M.H."/>
            <person name="Huynh S."/>
            <person name="Bono J.L."/>
            <person name="On S.L.W."/>
            <person name="StLeger J."/>
            <person name="Foster G."/>
            <person name="Parker C.T."/>
        </authorList>
    </citation>
    <scope>NUCLEOTIDE SEQUENCE [LARGE SCALE GENOMIC DNA]</scope>
    <source>
        <strain evidence="2 3">ATCC 33238</strain>
    </source>
</reference>
<dbReference type="EMBL" id="CP012543">
    <property type="protein sequence ID" value="QCD46522.1"/>
    <property type="molecule type" value="Genomic_DNA"/>
</dbReference>
<feature type="transmembrane region" description="Helical" evidence="1">
    <location>
        <begin position="419"/>
        <end position="439"/>
    </location>
</feature>
<dbReference type="SUPFAM" id="SSF82693">
    <property type="entry name" value="Multidrug efflux transporter AcrB pore domain, PN1, PN2, PC1 and PC2 subdomains"/>
    <property type="match status" value="3"/>
</dbReference>
<gene>
    <name evidence="2" type="ORF">CRECT_0844</name>
</gene>
<dbReference type="Gene3D" id="3.30.70.1430">
    <property type="entry name" value="Multidrug efflux transporter AcrB pore domain"/>
    <property type="match status" value="2"/>
</dbReference>
<evidence type="ECO:0000256" key="1">
    <source>
        <dbReference type="SAM" id="Phobius"/>
    </source>
</evidence>
<feature type="transmembrane region" description="Helical" evidence="1">
    <location>
        <begin position="323"/>
        <end position="340"/>
    </location>
</feature>
<organism evidence="2 3">
    <name type="scientific">Campylobacter rectus</name>
    <name type="common">Wolinella recta</name>
    <dbReference type="NCBI Taxonomy" id="203"/>
    <lineage>
        <taxon>Bacteria</taxon>
        <taxon>Pseudomonadati</taxon>
        <taxon>Campylobacterota</taxon>
        <taxon>Epsilonproteobacteria</taxon>
        <taxon>Campylobacterales</taxon>
        <taxon>Campylobacteraceae</taxon>
        <taxon>Campylobacter</taxon>
    </lineage>
</organism>
<proteinExistence type="predicted"/>
<dbReference type="GO" id="GO:0042910">
    <property type="term" value="F:xenobiotic transmembrane transporter activity"/>
    <property type="evidence" value="ECO:0007669"/>
    <property type="project" value="TreeGrafter"/>
</dbReference>
<dbReference type="Proteomes" id="UP000502377">
    <property type="component" value="Chromosome"/>
</dbReference>
<dbReference type="Gene3D" id="3.30.70.1440">
    <property type="entry name" value="Multidrug efflux transporter AcrB pore domain"/>
    <property type="match status" value="1"/>
</dbReference>
<evidence type="ECO:0000313" key="2">
    <source>
        <dbReference type="EMBL" id="QCD46522.1"/>
    </source>
</evidence>
<dbReference type="InterPro" id="IPR001036">
    <property type="entry name" value="Acrflvin-R"/>
</dbReference>
<accession>A0A6G5QLR0</accession>
<name>A0A6G5QLR0_CAMRE</name>
<dbReference type="PANTHER" id="PTHR32063">
    <property type="match status" value="1"/>
</dbReference>
<evidence type="ECO:0000313" key="3">
    <source>
        <dbReference type="Proteomes" id="UP000502377"/>
    </source>
</evidence>
<feature type="transmembrane region" description="Helical" evidence="1">
    <location>
        <begin position="347"/>
        <end position="369"/>
    </location>
</feature>
<dbReference type="SUPFAM" id="SSF82714">
    <property type="entry name" value="Multidrug efflux transporter AcrB TolC docking domain, DN and DC subdomains"/>
    <property type="match status" value="2"/>
</dbReference>
<dbReference type="Gene3D" id="1.20.1640.10">
    <property type="entry name" value="Multidrug efflux transporter AcrB transmembrane domain"/>
    <property type="match status" value="2"/>
</dbReference>
<feature type="transmembrane region" description="Helical" evidence="1">
    <location>
        <begin position="512"/>
        <end position="530"/>
    </location>
</feature>
<dbReference type="RefSeq" id="WP_004319827.1">
    <property type="nucleotide sequence ID" value="NZ_CP012543.1"/>
</dbReference>
<keyword evidence="1" id="KW-0812">Transmembrane</keyword>
<dbReference type="Gene3D" id="3.30.2090.10">
    <property type="entry name" value="Multidrug efflux transporter AcrB TolC docking domain, DN and DC subdomains"/>
    <property type="match status" value="2"/>
</dbReference>
<dbReference type="Pfam" id="PF00873">
    <property type="entry name" value="ACR_tran"/>
    <property type="match status" value="1"/>
</dbReference>
<feature type="transmembrane region" description="Helical" evidence="1">
    <location>
        <begin position="887"/>
        <end position="912"/>
    </location>
</feature>
<dbReference type="PANTHER" id="PTHR32063:SF0">
    <property type="entry name" value="SWARMING MOTILITY PROTEIN SWRC"/>
    <property type="match status" value="1"/>
</dbReference>
<dbReference type="SUPFAM" id="SSF82866">
    <property type="entry name" value="Multidrug efflux transporter AcrB transmembrane domain"/>
    <property type="match status" value="2"/>
</dbReference>
<dbReference type="PRINTS" id="PR00702">
    <property type="entry name" value="ACRIFLAVINRP"/>
</dbReference>
<keyword evidence="1" id="KW-1133">Transmembrane helix</keyword>
<sequence>MYKLAINRPITTLMFFVALVFFGAMSLFRMPVNLFPEVVIPLVKITTYAPGDMSLIESRVTKKIEDEVSTIDGIKKIRSYTFNNLSIVTVEFNLKKNIDVAANDVRDKVAKAKFDAQPEIEKINSDSGKVASFFVSRKDENLTALMQAVKDEAKPFLQRVKGVGKVDDKGFLEPEIKIYLDPFKLDKYALTAASVINIIKSQNLKAPLGKLENSEFEIFLKSEFDAKSVRELEDIRLQKDVFLKDVARVELSHHDTDAVVMYNGKRGVLLDAIKVSGANTIETIDALKAKTGELAARLGENYEVERVYEKSESILKHINQVKFDMMLGVALTVVIVFFFLRSFSATIIAALAIPASIVGTFFIIDVLGFDLNRLTLLALTLGIGIFIDDAIVVVENISKKMQEGESNPLKASFEGVREIAFSVLSISAVLLCVFVPIAFMEGIVGQYFNSFGMSVSGGIVVSFLVCIMLIPSLAARFLSEGESKFYRVTEPFFEALESGYERLLKLILRFKTAFVILTFGVLALCMSLAGKVGMDFLPVEDEGQFEIFLKANPGISVEAMSARAGEVVRAVDSDPRVEYSYMIAGYTDSKDAYKAKIYVRLKGFESRKERQTQIMDEYRKKLKFEGLSVKVLQIPYVDTGSDSEPVQLTITGDSLEKLDEILPKAIAMVRAIEGTTDVGSDNEDKINELRISVNKDKAKRLNVDPSAVAQVIYASFGQNRLGSFDNGDAQYDMILRFDDEYRRDAQALQKLKIKNARGESISLSAVAEFKTSKTFSVINRFNKQRQIRIVANVDNVPLGAVQKGIDENIGKILPAGFDYVMTGFIEMMNDTNAAFVFTISLSVVLIYMILAALYESFVLPIIIMISMPLAFGGVAVGLYLSGNSFSLFVMVGAILLFGMVGKNAILVVDFANRYANEGVELNEAIVRAGVKRLRAILMTTFAMIFAMLPLALSRGAGYEGNSPMAISVISGLISSTLLTLLVVPALFGAVYKIDKFVSKIYKREEI</sequence>
<keyword evidence="1" id="KW-0472">Membrane</keyword>
<dbReference type="KEGG" id="crx:CRECT_0844"/>
<feature type="transmembrane region" description="Helical" evidence="1">
    <location>
        <begin position="964"/>
        <end position="993"/>
    </location>
</feature>
<feature type="transmembrane region" description="Helical" evidence="1">
    <location>
        <begin position="12"/>
        <end position="32"/>
    </location>
</feature>